<sequence length="271" mass="28991">MTLPAEDPATVNATQTATTDPRSEARSILALGGPDRRAFLQDLVTNKVPGPEDGLVYAALLTPQGKYLADFFLFDRDETLYLDTSAALVAGLTQRLTLYRLRRKVTIEPSGLSVARGTGTAPEGAFADPRHPDLGWRAYGDAATLPEEDATDWDALRVTHCIPATGIELIPDETFPLEAGFERLNGVDFRKGCYVGQEVTARMKHKTELRKGLATVDVSGEAPVGTPILASDRAAGALYTQAGGRGIAYLRFDRAEGAELSAGAARVTWAG</sequence>
<feature type="domain" description="CAF17 C-terminal" evidence="3">
    <location>
        <begin position="210"/>
        <end position="269"/>
    </location>
</feature>
<dbReference type="NCBIfam" id="TIGR03317">
    <property type="entry name" value="ygfZ_signature"/>
    <property type="match status" value="1"/>
</dbReference>
<dbReference type="Proteomes" id="UP000285908">
    <property type="component" value="Unassembled WGS sequence"/>
</dbReference>
<reference evidence="4 5" key="1">
    <citation type="submission" date="2018-11" db="EMBL/GenBank/DDBJ databases">
        <title>Mesobaculum littorinae gen. nov., sp. nov., isolated from Littorina scabra that represents a novel genus of the order Rhodobacteraceae.</title>
        <authorList>
            <person name="Li F."/>
        </authorList>
    </citation>
    <scope>NUCLEOTIDE SEQUENCE [LARGE SCALE GENOMIC DNA]</scope>
    <source>
        <strain evidence="4 5">M0103</strain>
    </source>
</reference>
<dbReference type="InterPro" id="IPR057460">
    <property type="entry name" value="CAF17_C"/>
</dbReference>
<dbReference type="RefSeq" id="WP_127905015.1">
    <property type="nucleotide sequence ID" value="NZ_RQXX01000001.1"/>
</dbReference>
<feature type="compositionally biased region" description="Polar residues" evidence="2">
    <location>
        <begin position="11"/>
        <end position="20"/>
    </location>
</feature>
<dbReference type="InterPro" id="IPR045179">
    <property type="entry name" value="YgfZ/GcvT"/>
</dbReference>
<accession>A0A438ALM2</accession>
<evidence type="ECO:0000256" key="2">
    <source>
        <dbReference type="SAM" id="MobiDB-lite"/>
    </source>
</evidence>
<protein>
    <submittedName>
        <fullName evidence="4">Folate-binding protein</fullName>
    </submittedName>
</protein>
<keyword evidence="1" id="KW-0809">Transit peptide</keyword>
<proteinExistence type="predicted"/>
<dbReference type="SUPFAM" id="SSF103025">
    <property type="entry name" value="Folate-binding domain"/>
    <property type="match status" value="1"/>
</dbReference>
<dbReference type="Gene3D" id="3.30.1360.120">
    <property type="entry name" value="Probable tRNA modification gtpase trme, domain 1"/>
    <property type="match status" value="2"/>
</dbReference>
<dbReference type="Pfam" id="PF25455">
    <property type="entry name" value="Beta-barrel_CAF17_C"/>
    <property type="match status" value="1"/>
</dbReference>
<dbReference type="PANTHER" id="PTHR22602">
    <property type="entry name" value="TRANSFERASE CAF17, MITOCHONDRIAL-RELATED"/>
    <property type="match status" value="1"/>
</dbReference>
<dbReference type="PANTHER" id="PTHR22602:SF0">
    <property type="entry name" value="TRANSFERASE CAF17, MITOCHONDRIAL-RELATED"/>
    <property type="match status" value="1"/>
</dbReference>
<comment type="caution">
    <text evidence="4">The sequence shown here is derived from an EMBL/GenBank/DDBJ whole genome shotgun (WGS) entry which is preliminary data.</text>
</comment>
<evidence type="ECO:0000256" key="1">
    <source>
        <dbReference type="ARBA" id="ARBA00022946"/>
    </source>
</evidence>
<dbReference type="OrthoDB" id="9796287at2"/>
<dbReference type="EMBL" id="RQXX01000001">
    <property type="protein sequence ID" value="RVV99572.1"/>
    <property type="molecule type" value="Genomic_DNA"/>
</dbReference>
<keyword evidence="5" id="KW-1185">Reference proteome</keyword>
<gene>
    <name evidence="4" type="ORF">EKE94_02510</name>
</gene>
<evidence type="ECO:0000313" key="4">
    <source>
        <dbReference type="EMBL" id="RVV99572.1"/>
    </source>
</evidence>
<organism evidence="4 5">
    <name type="scientific">Mesobaculum littorinae</name>
    <dbReference type="NCBI Taxonomy" id="2486419"/>
    <lineage>
        <taxon>Bacteria</taxon>
        <taxon>Pseudomonadati</taxon>
        <taxon>Pseudomonadota</taxon>
        <taxon>Alphaproteobacteria</taxon>
        <taxon>Rhodobacterales</taxon>
        <taxon>Roseobacteraceae</taxon>
        <taxon>Mesobaculum</taxon>
    </lineage>
</organism>
<dbReference type="GO" id="GO:0016226">
    <property type="term" value="P:iron-sulfur cluster assembly"/>
    <property type="evidence" value="ECO:0007669"/>
    <property type="project" value="TreeGrafter"/>
</dbReference>
<dbReference type="AlphaFoldDB" id="A0A438ALM2"/>
<dbReference type="InterPro" id="IPR017703">
    <property type="entry name" value="YgfZ/GCV_T_CS"/>
</dbReference>
<evidence type="ECO:0000259" key="3">
    <source>
        <dbReference type="Pfam" id="PF25455"/>
    </source>
</evidence>
<evidence type="ECO:0000313" key="5">
    <source>
        <dbReference type="Proteomes" id="UP000285908"/>
    </source>
</evidence>
<feature type="region of interest" description="Disordered" evidence="2">
    <location>
        <begin position="1"/>
        <end position="23"/>
    </location>
</feature>
<dbReference type="InterPro" id="IPR027266">
    <property type="entry name" value="TrmE/GcvT-like"/>
</dbReference>
<name>A0A438ALM2_9RHOB</name>